<dbReference type="InParanoid" id="A0A0G4ENS8"/>
<keyword evidence="4" id="KW-1185">Reference proteome</keyword>
<dbReference type="SUPFAM" id="SSF49785">
    <property type="entry name" value="Galactose-binding domain-like"/>
    <property type="match status" value="1"/>
</dbReference>
<dbReference type="EMBL" id="CDMY01000275">
    <property type="protein sequence ID" value="CEL98912.1"/>
    <property type="molecule type" value="Genomic_DNA"/>
</dbReference>
<gene>
    <name evidence="3" type="ORF">Vbra_2794</name>
</gene>
<protein>
    <recommendedName>
        <fullName evidence="2">F5/8 type C domain-containing protein</fullName>
    </recommendedName>
</protein>
<dbReference type="InterPro" id="IPR008979">
    <property type="entry name" value="Galactose-bd-like_sf"/>
</dbReference>
<dbReference type="AlphaFoldDB" id="A0A0G4ENS8"/>
<evidence type="ECO:0000259" key="2">
    <source>
        <dbReference type="Pfam" id="PF00754"/>
    </source>
</evidence>
<dbReference type="InterPro" id="IPR000421">
    <property type="entry name" value="FA58C"/>
</dbReference>
<reference evidence="3 4" key="1">
    <citation type="submission" date="2014-11" db="EMBL/GenBank/DDBJ databases">
        <authorList>
            <person name="Zhu J."/>
            <person name="Qi W."/>
            <person name="Song R."/>
        </authorList>
    </citation>
    <scope>NUCLEOTIDE SEQUENCE [LARGE SCALE GENOMIC DNA]</scope>
</reference>
<dbReference type="OrthoDB" id="414826at2759"/>
<dbReference type="Pfam" id="PF00754">
    <property type="entry name" value="F5_F8_type_C"/>
    <property type="match status" value="1"/>
</dbReference>
<feature type="compositionally biased region" description="Polar residues" evidence="1">
    <location>
        <begin position="1"/>
        <end position="20"/>
    </location>
</feature>
<sequence length="154" mass="16980">MTDRQSIQPGTSYWCSTGGHSESEKVTWTGHLAQKRRIKGVKIRWAYGPGRVEIATSVDGKNFDTAAAWREEPVSEEACKEHIMFATPKSAKAVQIIIKGPLQNYFGITQELKKGEADAGDDKTAAELKERLEVLTMTRLDVTAHRGGPIQPIA</sequence>
<dbReference type="Gene3D" id="2.60.120.260">
    <property type="entry name" value="Galactose-binding domain-like"/>
    <property type="match status" value="1"/>
</dbReference>
<evidence type="ECO:0000313" key="3">
    <source>
        <dbReference type="EMBL" id="CEL98912.1"/>
    </source>
</evidence>
<feature type="region of interest" description="Disordered" evidence="1">
    <location>
        <begin position="1"/>
        <end position="21"/>
    </location>
</feature>
<dbReference type="PhylomeDB" id="A0A0G4ENS8"/>
<evidence type="ECO:0000313" key="4">
    <source>
        <dbReference type="Proteomes" id="UP000041254"/>
    </source>
</evidence>
<dbReference type="VEuPathDB" id="CryptoDB:Vbra_2794"/>
<evidence type="ECO:0000256" key="1">
    <source>
        <dbReference type="SAM" id="MobiDB-lite"/>
    </source>
</evidence>
<organism evidence="3 4">
    <name type="scientific">Vitrella brassicaformis (strain CCMP3155)</name>
    <dbReference type="NCBI Taxonomy" id="1169540"/>
    <lineage>
        <taxon>Eukaryota</taxon>
        <taxon>Sar</taxon>
        <taxon>Alveolata</taxon>
        <taxon>Colpodellida</taxon>
        <taxon>Vitrellaceae</taxon>
        <taxon>Vitrella</taxon>
    </lineage>
</organism>
<accession>A0A0G4ENS8</accession>
<proteinExistence type="predicted"/>
<feature type="domain" description="F5/8 type C" evidence="2">
    <location>
        <begin position="10"/>
        <end position="100"/>
    </location>
</feature>
<dbReference type="Proteomes" id="UP000041254">
    <property type="component" value="Unassembled WGS sequence"/>
</dbReference>
<name>A0A0G4ENS8_VITBC</name>